<dbReference type="EMBL" id="BRXX01000154">
    <property type="protein sequence ID" value="GMH94443.1"/>
    <property type="molecule type" value="Genomic_DNA"/>
</dbReference>
<evidence type="ECO:0000256" key="5">
    <source>
        <dbReference type="SAM" id="Phobius"/>
    </source>
</evidence>
<dbReference type="Pfam" id="PF04172">
    <property type="entry name" value="LrgB"/>
    <property type="match status" value="1"/>
</dbReference>
<accession>A0A9W7EWL6</accession>
<feature type="transmembrane region" description="Helical" evidence="5">
    <location>
        <begin position="102"/>
        <end position="119"/>
    </location>
</feature>
<evidence type="ECO:0000256" key="2">
    <source>
        <dbReference type="ARBA" id="ARBA00022692"/>
    </source>
</evidence>
<proteinExistence type="predicted"/>
<comment type="subcellular location">
    <subcellularLocation>
        <location evidence="1">Membrane</location>
        <topology evidence="1">Multi-pass membrane protein</topology>
    </subcellularLocation>
</comment>
<dbReference type="Proteomes" id="UP001165160">
    <property type="component" value="Unassembled WGS sequence"/>
</dbReference>
<keyword evidence="7" id="KW-1185">Reference proteome</keyword>
<dbReference type="InterPro" id="IPR007300">
    <property type="entry name" value="CidB/LrgB"/>
</dbReference>
<evidence type="ECO:0000313" key="6">
    <source>
        <dbReference type="EMBL" id="GMH94443.1"/>
    </source>
</evidence>
<comment type="caution">
    <text evidence="6">The sequence shown here is derived from an EMBL/GenBank/DDBJ whole genome shotgun (WGS) entry which is preliminary data.</text>
</comment>
<dbReference type="AlphaFoldDB" id="A0A9W7EWL6"/>
<evidence type="ECO:0000256" key="1">
    <source>
        <dbReference type="ARBA" id="ARBA00004141"/>
    </source>
</evidence>
<feature type="transmembrane region" description="Helical" evidence="5">
    <location>
        <begin position="156"/>
        <end position="177"/>
    </location>
</feature>
<keyword evidence="2 5" id="KW-0812">Transmembrane</keyword>
<reference evidence="7" key="1">
    <citation type="journal article" date="2023" name="Commun. Biol.">
        <title>Genome analysis of Parmales, the sister group of diatoms, reveals the evolutionary specialization of diatoms from phago-mixotrophs to photoautotrophs.</title>
        <authorList>
            <person name="Ban H."/>
            <person name="Sato S."/>
            <person name="Yoshikawa S."/>
            <person name="Yamada K."/>
            <person name="Nakamura Y."/>
            <person name="Ichinomiya M."/>
            <person name="Sato N."/>
            <person name="Blanc-Mathieu R."/>
            <person name="Endo H."/>
            <person name="Kuwata A."/>
            <person name="Ogata H."/>
        </authorList>
    </citation>
    <scope>NUCLEOTIDE SEQUENCE [LARGE SCALE GENOMIC DNA]</scope>
    <source>
        <strain evidence="7">NIES 3699</strain>
    </source>
</reference>
<keyword evidence="4 5" id="KW-0472">Membrane</keyword>
<organism evidence="6 7">
    <name type="scientific">Triparma verrucosa</name>
    <dbReference type="NCBI Taxonomy" id="1606542"/>
    <lineage>
        <taxon>Eukaryota</taxon>
        <taxon>Sar</taxon>
        <taxon>Stramenopiles</taxon>
        <taxon>Ochrophyta</taxon>
        <taxon>Bolidophyceae</taxon>
        <taxon>Parmales</taxon>
        <taxon>Triparmaceae</taxon>
        <taxon>Triparma</taxon>
    </lineage>
</organism>
<name>A0A9W7EWL6_9STRA</name>
<evidence type="ECO:0000256" key="3">
    <source>
        <dbReference type="ARBA" id="ARBA00022989"/>
    </source>
</evidence>
<evidence type="ECO:0000256" key="4">
    <source>
        <dbReference type="ARBA" id="ARBA00023136"/>
    </source>
</evidence>
<sequence>MSKYVDGVFSAGGILIFLLGPAVVSFASSIYDKRDLVVEKWKEVGVAVGVGSVFGVWGTAGMCRVAGVKGRDLKVGMVSRQVTSPLALSMAKMMGLDGTGCSMAVVFVVVTGILGASVGRKIMDSWKVSDPVARGLGLGVAAHGLGTASLKDEKEAFPFAAIAMAGVGIFSTVLVGVGGKAIKAVLG</sequence>
<dbReference type="PANTHER" id="PTHR30249:SF0">
    <property type="entry name" value="PLASTIDAL GLYCOLATE_GLYCERATE TRANSLOCATOR 1, CHLOROPLASTIC"/>
    <property type="match status" value="1"/>
</dbReference>
<dbReference type="GO" id="GO:0016020">
    <property type="term" value="C:membrane"/>
    <property type="evidence" value="ECO:0007669"/>
    <property type="project" value="UniProtKB-SubCell"/>
</dbReference>
<evidence type="ECO:0000313" key="7">
    <source>
        <dbReference type="Proteomes" id="UP001165160"/>
    </source>
</evidence>
<dbReference type="PANTHER" id="PTHR30249">
    <property type="entry name" value="PUTATIVE SEROTONIN TRANSPORTER"/>
    <property type="match status" value="1"/>
</dbReference>
<keyword evidence="3 5" id="KW-1133">Transmembrane helix</keyword>
<protein>
    <submittedName>
        <fullName evidence="6">Uncharacterized protein</fullName>
    </submittedName>
</protein>
<gene>
    <name evidence="6" type="ORF">TrVE_jg4915</name>
</gene>